<keyword evidence="3" id="KW-1185">Reference proteome</keyword>
<dbReference type="PANTHER" id="PTHR28037:SF1">
    <property type="entry name" value="ALCOHOL O-ACETYLTRANSFERASE 1-RELATED"/>
    <property type="match status" value="1"/>
</dbReference>
<organism evidence="2 3">
    <name type="scientific">Phialophora macrospora</name>
    <dbReference type="NCBI Taxonomy" id="1851006"/>
    <lineage>
        <taxon>Eukaryota</taxon>
        <taxon>Fungi</taxon>
        <taxon>Dikarya</taxon>
        <taxon>Ascomycota</taxon>
        <taxon>Pezizomycotina</taxon>
        <taxon>Eurotiomycetes</taxon>
        <taxon>Chaetothyriomycetidae</taxon>
        <taxon>Chaetothyriales</taxon>
        <taxon>Herpotrichiellaceae</taxon>
        <taxon>Phialophora</taxon>
    </lineage>
</organism>
<feature type="region of interest" description="Disordered" evidence="1">
    <location>
        <begin position="567"/>
        <end position="606"/>
    </location>
</feature>
<protein>
    <recommendedName>
        <fullName evidence="4">Condensation domain-containing protein</fullName>
    </recommendedName>
</protein>
<dbReference type="InterPro" id="IPR052058">
    <property type="entry name" value="Alcohol_O-acetyltransferase"/>
</dbReference>
<dbReference type="Proteomes" id="UP000054266">
    <property type="component" value="Unassembled WGS sequence"/>
</dbReference>
<evidence type="ECO:0000313" key="3">
    <source>
        <dbReference type="Proteomes" id="UP000054266"/>
    </source>
</evidence>
<dbReference type="PANTHER" id="PTHR28037">
    <property type="entry name" value="ALCOHOL O-ACETYLTRANSFERASE 1-RELATED"/>
    <property type="match status" value="1"/>
</dbReference>
<dbReference type="STRING" id="5601.A0A0D2DVC3"/>
<name>A0A0D2DVC3_9EURO</name>
<evidence type="ECO:0000313" key="2">
    <source>
        <dbReference type="EMBL" id="KIW66062.1"/>
    </source>
</evidence>
<feature type="compositionally biased region" description="Basic and acidic residues" evidence="1">
    <location>
        <begin position="595"/>
        <end position="606"/>
    </location>
</feature>
<gene>
    <name evidence="2" type="ORF">PV04_08269</name>
</gene>
<dbReference type="Gene3D" id="3.30.559.10">
    <property type="entry name" value="Chloramphenicol acetyltransferase-like domain"/>
    <property type="match status" value="1"/>
</dbReference>
<accession>A0A0D2DVC3</accession>
<proteinExistence type="predicted"/>
<evidence type="ECO:0008006" key="4">
    <source>
        <dbReference type="Google" id="ProtNLM"/>
    </source>
</evidence>
<dbReference type="InterPro" id="IPR023213">
    <property type="entry name" value="CAT-like_dom_sf"/>
</dbReference>
<reference evidence="2 3" key="1">
    <citation type="submission" date="2015-01" db="EMBL/GenBank/DDBJ databases">
        <title>The Genome Sequence of Capronia semiimmersa CBS27337.</title>
        <authorList>
            <consortium name="The Broad Institute Genomics Platform"/>
            <person name="Cuomo C."/>
            <person name="de Hoog S."/>
            <person name="Gorbushina A."/>
            <person name="Stielow B."/>
            <person name="Teixiera M."/>
            <person name="Abouelleil A."/>
            <person name="Chapman S.B."/>
            <person name="Priest M."/>
            <person name="Young S.K."/>
            <person name="Wortman J."/>
            <person name="Nusbaum C."/>
            <person name="Birren B."/>
        </authorList>
    </citation>
    <scope>NUCLEOTIDE SEQUENCE [LARGE SCALE GENOMIC DNA]</scope>
    <source>
        <strain evidence="2 3">CBS 27337</strain>
    </source>
</reference>
<sequence>MSPQPAWLEGYATCRYDWAPMSTRRAFYRRIGIVESLFNTDGTDFEGRADLTIHLHVEARAFLTPQALRARIWLVWSVMRQKHVLLSSRVATTHDVFPRCLVQDTPSDRFYVFEPSKDIDSMRDEAARHMVFVEDHYPHVNGDEFFVHTLNSSRHIDASQALSKLYVMPIGRGQGGLYQLHFMFIAGHEIVDGLTSMRWMSDFIDLLNRSENQLLLETQKLCATSPVERLPPAQESRYPPVSGSRARQRWAWLLSRILRHTRRAPPTSFQNPLRRRAPLTKATALEPKFSKVMDYSRTPPLNTYPLRALLSGASTKRLSRICRSARISIGSGCFALVAVVMMLLEERRNPAVPPHQRLPFVGSFPINPRPFLTGGAPTTGKEDSLMLAFSDGITLPFLPSDLDLEGRIRLLGKQAHRQLRQYQKRPRSLAGEEVRLGSRSPAQLIPLLYLNTMEYLERKSQPGRRRGWAIQGAYPAQMGSPATCGVSSVGDRGSIISSGKYDTSKRPPQGGLVADFRNLETTVRARDGEFLVGVVGDKDCLRFGVSYDGCGIDPDLANEWKTIIESILDGPGSPSSERGEDTSTKPDNTAGDGRPQIRDSRRLSRL</sequence>
<dbReference type="EMBL" id="KN846960">
    <property type="protein sequence ID" value="KIW66062.1"/>
    <property type="molecule type" value="Genomic_DNA"/>
</dbReference>
<dbReference type="HOGENOM" id="CLU_475046_0_0_1"/>
<dbReference type="AlphaFoldDB" id="A0A0D2DVC3"/>
<evidence type="ECO:0000256" key="1">
    <source>
        <dbReference type="SAM" id="MobiDB-lite"/>
    </source>
</evidence>